<comment type="caution">
    <text evidence="12">The sequence shown here is derived from an EMBL/GenBank/DDBJ whole genome shotgun (WGS) entry which is preliminary data.</text>
</comment>
<feature type="transmembrane region" description="Helical" evidence="11">
    <location>
        <begin position="180"/>
        <end position="200"/>
    </location>
</feature>
<keyword evidence="6 11" id="KW-0812">Transmembrane</keyword>
<evidence type="ECO:0000256" key="3">
    <source>
        <dbReference type="ARBA" id="ARBA00004721"/>
    </source>
</evidence>
<protein>
    <recommendedName>
        <fullName evidence="9">Diterpenoid pyrone biosynthesis cluster protein C</fullName>
    </recommendedName>
</protein>
<reference evidence="12 13" key="1">
    <citation type="journal article" date="2015" name="BMC Genomics">
        <title>Gene expression during zombie ant biting behavior reflects the complexity underlying fungal parasitic behavioral manipulation.</title>
        <authorList>
            <person name="de Bekker C."/>
            <person name="Ohm R.A."/>
            <person name="Loreto R.G."/>
            <person name="Sebastian A."/>
            <person name="Albert I."/>
            <person name="Merrow M."/>
            <person name="Brachmann A."/>
            <person name="Hughes D.P."/>
        </authorList>
    </citation>
    <scope>NUCLEOTIDE SEQUENCE [LARGE SCALE GENOMIC DNA]</scope>
    <source>
        <strain evidence="12 13">SC16a</strain>
    </source>
</reference>
<organism evidence="12 13">
    <name type="scientific">Ophiocordyceps unilateralis</name>
    <name type="common">Zombie-ant fungus</name>
    <name type="synonym">Torrubia unilateralis</name>
    <dbReference type="NCBI Taxonomy" id="268505"/>
    <lineage>
        <taxon>Eukaryota</taxon>
        <taxon>Fungi</taxon>
        <taxon>Dikarya</taxon>
        <taxon>Ascomycota</taxon>
        <taxon>Pezizomycotina</taxon>
        <taxon>Sordariomycetes</taxon>
        <taxon>Hypocreomycetidae</taxon>
        <taxon>Hypocreales</taxon>
        <taxon>Ophiocordycipitaceae</taxon>
        <taxon>Ophiocordyceps</taxon>
    </lineage>
</organism>
<reference evidence="12 13" key="2">
    <citation type="journal article" date="2017" name="Sci. Rep.">
        <title>Ant-infecting Ophiocordyceps genomes reveal a high diversity of potential behavioral manipulation genes and a possible major role for enterotoxins.</title>
        <authorList>
            <person name="de Bekker C."/>
            <person name="Ohm R.A."/>
            <person name="Evans H.C."/>
            <person name="Brachmann A."/>
            <person name="Hughes D.P."/>
        </authorList>
    </citation>
    <scope>NUCLEOTIDE SEQUENCE [LARGE SCALE GENOMIC DNA]</scope>
    <source>
        <strain evidence="12 13">SC16a</strain>
    </source>
</reference>
<dbReference type="EMBL" id="LAZP02000463">
    <property type="protein sequence ID" value="PFH57057.1"/>
    <property type="molecule type" value="Genomic_DNA"/>
</dbReference>
<feature type="transmembrane region" description="Helical" evidence="11">
    <location>
        <begin position="129"/>
        <end position="151"/>
    </location>
</feature>
<dbReference type="Proteomes" id="UP000037136">
    <property type="component" value="Unassembled WGS sequence"/>
</dbReference>
<dbReference type="OrthoDB" id="18170at2759"/>
<evidence type="ECO:0000313" key="12">
    <source>
        <dbReference type="EMBL" id="PFH57057.1"/>
    </source>
</evidence>
<evidence type="ECO:0000256" key="1">
    <source>
        <dbReference type="ARBA" id="ARBA00001946"/>
    </source>
</evidence>
<feature type="transmembrane region" description="Helical" evidence="11">
    <location>
        <begin position="317"/>
        <end position="336"/>
    </location>
</feature>
<dbReference type="Gene3D" id="1.10.357.140">
    <property type="entry name" value="UbiA prenyltransferase"/>
    <property type="match status" value="1"/>
</dbReference>
<evidence type="ECO:0000256" key="8">
    <source>
        <dbReference type="ARBA" id="ARBA00023136"/>
    </source>
</evidence>
<dbReference type="FunFam" id="1.10.357.140:FF:000008">
    <property type="entry name" value="4-hydroxybenzoate octaprenyltransferase"/>
    <property type="match status" value="1"/>
</dbReference>
<dbReference type="GO" id="GO:0005743">
    <property type="term" value="C:mitochondrial inner membrane"/>
    <property type="evidence" value="ECO:0007669"/>
    <property type="project" value="TreeGrafter"/>
</dbReference>
<gene>
    <name evidence="12" type="ORF">XA68_15574</name>
</gene>
<evidence type="ECO:0000256" key="9">
    <source>
        <dbReference type="ARBA" id="ARBA00075214"/>
    </source>
</evidence>
<comment type="subcellular location">
    <subcellularLocation>
        <location evidence="2">Membrane</location>
        <topology evidence="2">Multi-pass membrane protein</topology>
    </subcellularLocation>
</comment>
<comment type="cofactor">
    <cofactor evidence="1">
        <name>Mg(2+)</name>
        <dbReference type="ChEBI" id="CHEBI:18420"/>
    </cofactor>
</comment>
<dbReference type="Pfam" id="PF01040">
    <property type="entry name" value="UbiA"/>
    <property type="match status" value="1"/>
</dbReference>
<dbReference type="InterPro" id="IPR000537">
    <property type="entry name" value="UbiA_prenyltransferase"/>
</dbReference>
<feature type="transmembrane region" description="Helical" evidence="11">
    <location>
        <begin position="284"/>
        <end position="305"/>
    </location>
</feature>
<keyword evidence="7 11" id="KW-1133">Transmembrane helix</keyword>
<dbReference type="GO" id="GO:0006744">
    <property type="term" value="P:ubiquinone biosynthetic process"/>
    <property type="evidence" value="ECO:0007669"/>
    <property type="project" value="TreeGrafter"/>
</dbReference>
<name>A0A2A9P7Y5_OPHUN</name>
<dbReference type="CDD" id="cd13959">
    <property type="entry name" value="PT_UbiA_COQ2"/>
    <property type="match status" value="1"/>
</dbReference>
<evidence type="ECO:0000256" key="5">
    <source>
        <dbReference type="ARBA" id="ARBA00022679"/>
    </source>
</evidence>
<evidence type="ECO:0000256" key="2">
    <source>
        <dbReference type="ARBA" id="ARBA00004141"/>
    </source>
</evidence>
<evidence type="ECO:0000313" key="13">
    <source>
        <dbReference type="Proteomes" id="UP000037136"/>
    </source>
</evidence>
<dbReference type="AlphaFoldDB" id="A0A2A9P7Y5"/>
<evidence type="ECO:0000256" key="11">
    <source>
        <dbReference type="SAM" id="Phobius"/>
    </source>
</evidence>
<keyword evidence="8 11" id="KW-0472">Membrane</keyword>
<dbReference type="STRING" id="268505.A0A2A9P7Y5"/>
<dbReference type="PANTHER" id="PTHR11048:SF28">
    <property type="entry name" value="4-HYDROXYBENZOATE POLYPRENYLTRANSFERASE, MITOCHONDRIAL"/>
    <property type="match status" value="1"/>
</dbReference>
<evidence type="ECO:0000256" key="6">
    <source>
        <dbReference type="ARBA" id="ARBA00022692"/>
    </source>
</evidence>
<dbReference type="InterPro" id="IPR044878">
    <property type="entry name" value="UbiA_sf"/>
</dbReference>
<proteinExistence type="inferred from homology"/>
<keyword evidence="5" id="KW-0808">Transferase</keyword>
<evidence type="ECO:0000256" key="7">
    <source>
        <dbReference type="ARBA" id="ARBA00022989"/>
    </source>
</evidence>
<dbReference type="PANTHER" id="PTHR11048">
    <property type="entry name" value="PRENYLTRANSFERASES"/>
    <property type="match status" value="1"/>
</dbReference>
<dbReference type="FunFam" id="1.20.120.1780:FF:000001">
    <property type="entry name" value="4-hydroxybenzoate octaprenyltransferase"/>
    <property type="match status" value="1"/>
</dbReference>
<dbReference type="GO" id="GO:0008412">
    <property type="term" value="F:4-hydroxybenzoate polyprenyltransferase activity"/>
    <property type="evidence" value="ECO:0007669"/>
    <property type="project" value="TreeGrafter"/>
</dbReference>
<dbReference type="InterPro" id="IPR039653">
    <property type="entry name" value="Prenyltransferase"/>
</dbReference>
<comment type="pathway">
    <text evidence="3">Secondary metabolite biosynthesis; terpenoid biosynthesis.</text>
</comment>
<accession>A0A2A9P7Y5</accession>
<dbReference type="Gene3D" id="1.20.120.1780">
    <property type="entry name" value="UbiA prenyltransferase"/>
    <property type="match status" value="1"/>
</dbReference>
<evidence type="ECO:0000256" key="10">
    <source>
        <dbReference type="SAM" id="MobiDB-lite"/>
    </source>
</evidence>
<feature type="transmembrane region" description="Helical" evidence="11">
    <location>
        <begin position="258"/>
        <end position="278"/>
    </location>
</feature>
<feature type="transmembrane region" description="Helical" evidence="11">
    <location>
        <begin position="212"/>
        <end position="232"/>
    </location>
</feature>
<sequence>MSRRRRRTSPPPERTETDSPPGLATQYGGHHSGVWVSHLPSSWIPLVQLARLSPPVGLALIYLPHLYGALLAAIQQQASANDLARTCLVLLVGSFFFSNAAHGWNDVVDAPVDRLVARTRTRPIPRGALSARAAVVFVFSQAVGAASVLWLLMPARAAPYTLPSIAASAYYPWAKRHTHLTQLVLGFCLAWGVVIGSRAFEEAGSDGLSFQGPTACLVAACILWTAIYDTIYAHQDAADDARLGLKSMALLFRGRTKAVLWLFVLLMASLLTAAGVVASMAWPYFIITPLGSALSLAVMVARVDLHDPFSCWWWFRYGFWLAGSSIAGGLSCEYVMRLAA</sequence>
<comment type="similarity">
    <text evidence="4">Belongs to the UbiA prenyltransferase family.</text>
</comment>
<keyword evidence="13" id="KW-1185">Reference proteome</keyword>
<evidence type="ECO:0000256" key="4">
    <source>
        <dbReference type="ARBA" id="ARBA00005985"/>
    </source>
</evidence>
<feature type="region of interest" description="Disordered" evidence="10">
    <location>
        <begin position="1"/>
        <end position="24"/>
    </location>
</feature>